<dbReference type="Proteomes" id="UP000315003">
    <property type="component" value="Chromosome"/>
</dbReference>
<name>A0A517SP66_9BACT</name>
<accession>A0A517SP66</accession>
<organism evidence="2 3">
    <name type="scientific">Stieleria bergensis</name>
    <dbReference type="NCBI Taxonomy" id="2528025"/>
    <lineage>
        <taxon>Bacteria</taxon>
        <taxon>Pseudomonadati</taxon>
        <taxon>Planctomycetota</taxon>
        <taxon>Planctomycetia</taxon>
        <taxon>Pirellulales</taxon>
        <taxon>Pirellulaceae</taxon>
        <taxon>Stieleria</taxon>
    </lineage>
</organism>
<evidence type="ECO:0000256" key="1">
    <source>
        <dbReference type="SAM" id="MobiDB-lite"/>
    </source>
</evidence>
<sequence length="79" mass="8726">MTDSLNVLRAKRSETAGEVESVPINGGSNQCSQCGWADAVQTVGLGRLILGSRFTKYQNHHTDLGRSRHNMSRMMFVCL</sequence>
<reference evidence="2 3" key="1">
    <citation type="submission" date="2019-02" db="EMBL/GenBank/DDBJ databases">
        <title>Deep-cultivation of Planctomycetes and their phenomic and genomic characterization uncovers novel biology.</title>
        <authorList>
            <person name="Wiegand S."/>
            <person name="Jogler M."/>
            <person name="Boedeker C."/>
            <person name="Pinto D."/>
            <person name="Vollmers J."/>
            <person name="Rivas-Marin E."/>
            <person name="Kohn T."/>
            <person name="Peeters S.H."/>
            <person name="Heuer A."/>
            <person name="Rast P."/>
            <person name="Oberbeckmann S."/>
            <person name="Bunk B."/>
            <person name="Jeske O."/>
            <person name="Meyerdierks A."/>
            <person name="Storesund J.E."/>
            <person name="Kallscheuer N."/>
            <person name="Luecker S."/>
            <person name="Lage O.M."/>
            <person name="Pohl T."/>
            <person name="Merkel B.J."/>
            <person name="Hornburger P."/>
            <person name="Mueller R.-W."/>
            <person name="Bruemmer F."/>
            <person name="Labrenz M."/>
            <person name="Spormann A.M."/>
            <person name="Op den Camp H."/>
            <person name="Overmann J."/>
            <person name="Amann R."/>
            <person name="Jetten M.S.M."/>
            <person name="Mascher T."/>
            <person name="Medema M.H."/>
            <person name="Devos D.P."/>
            <person name="Kaster A.-K."/>
            <person name="Ovreas L."/>
            <person name="Rohde M."/>
            <person name="Galperin M.Y."/>
            <person name="Jogler C."/>
        </authorList>
    </citation>
    <scope>NUCLEOTIDE SEQUENCE [LARGE SCALE GENOMIC DNA]</scope>
    <source>
        <strain evidence="2 3">SV_7m_r</strain>
    </source>
</reference>
<evidence type="ECO:0000313" key="2">
    <source>
        <dbReference type="EMBL" id="QDT57917.1"/>
    </source>
</evidence>
<keyword evidence="3" id="KW-1185">Reference proteome</keyword>
<dbReference type="AlphaFoldDB" id="A0A517SP66"/>
<proteinExistence type="predicted"/>
<protein>
    <submittedName>
        <fullName evidence="2">Uncharacterized protein</fullName>
    </submittedName>
</protein>
<feature type="region of interest" description="Disordered" evidence="1">
    <location>
        <begin position="1"/>
        <end position="21"/>
    </location>
</feature>
<dbReference type="EMBL" id="CP036272">
    <property type="protein sequence ID" value="QDT57917.1"/>
    <property type="molecule type" value="Genomic_DNA"/>
</dbReference>
<gene>
    <name evidence="2" type="ORF">SV7mr_04040</name>
</gene>
<evidence type="ECO:0000313" key="3">
    <source>
        <dbReference type="Proteomes" id="UP000315003"/>
    </source>
</evidence>